<keyword evidence="2" id="KW-1185">Reference proteome</keyword>
<gene>
    <name evidence="1" type="ORF">BDY19DRAFT_1050359</name>
</gene>
<evidence type="ECO:0000313" key="2">
    <source>
        <dbReference type="Proteomes" id="UP001055072"/>
    </source>
</evidence>
<sequence>MAPPNQVIPSLLDFGDDELHPTELADLEDPGHSDGEWEHESKHRTGKDGRTDNCRAILATLSLAEVAQRLEQAFIKLLELNLDVPTLIYYMTRLQGEKEDRGKIKYARTSFLQSDDFPWLVRKWRQGRNRAHNKGYATLGARKALDDWSIENVNLLINREMRELAPVMTAPIGNLTEEKLLQVNLEHLETVILEKAPTLWSVLHHASSTPKQLETISYKTHAAAKMRLKKTVGPRRGHEYYVHPERESFRRIHLIPSRNLAGTV</sequence>
<accession>A0ACB8TV74</accession>
<name>A0ACB8TV74_9APHY</name>
<comment type="caution">
    <text evidence="1">The sequence shown here is derived from an EMBL/GenBank/DDBJ whole genome shotgun (WGS) entry which is preliminary data.</text>
</comment>
<protein>
    <submittedName>
        <fullName evidence="1">Uncharacterized protein</fullName>
    </submittedName>
</protein>
<dbReference type="Proteomes" id="UP001055072">
    <property type="component" value="Unassembled WGS sequence"/>
</dbReference>
<proteinExistence type="predicted"/>
<organism evidence="1 2">
    <name type="scientific">Irpex rosettiformis</name>
    <dbReference type="NCBI Taxonomy" id="378272"/>
    <lineage>
        <taxon>Eukaryota</taxon>
        <taxon>Fungi</taxon>
        <taxon>Dikarya</taxon>
        <taxon>Basidiomycota</taxon>
        <taxon>Agaricomycotina</taxon>
        <taxon>Agaricomycetes</taxon>
        <taxon>Polyporales</taxon>
        <taxon>Irpicaceae</taxon>
        <taxon>Irpex</taxon>
    </lineage>
</organism>
<dbReference type="EMBL" id="MU274927">
    <property type="protein sequence ID" value="KAI0085963.1"/>
    <property type="molecule type" value="Genomic_DNA"/>
</dbReference>
<reference evidence="1" key="1">
    <citation type="journal article" date="2021" name="Environ. Microbiol.">
        <title>Gene family expansions and transcriptome signatures uncover fungal adaptations to wood decay.</title>
        <authorList>
            <person name="Hage H."/>
            <person name="Miyauchi S."/>
            <person name="Viragh M."/>
            <person name="Drula E."/>
            <person name="Min B."/>
            <person name="Chaduli D."/>
            <person name="Navarro D."/>
            <person name="Favel A."/>
            <person name="Norest M."/>
            <person name="Lesage-Meessen L."/>
            <person name="Balint B."/>
            <person name="Merenyi Z."/>
            <person name="de Eugenio L."/>
            <person name="Morin E."/>
            <person name="Martinez A.T."/>
            <person name="Baldrian P."/>
            <person name="Stursova M."/>
            <person name="Martinez M.J."/>
            <person name="Novotny C."/>
            <person name="Magnuson J.K."/>
            <person name="Spatafora J.W."/>
            <person name="Maurice S."/>
            <person name="Pangilinan J."/>
            <person name="Andreopoulos W."/>
            <person name="LaButti K."/>
            <person name="Hundley H."/>
            <person name="Na H."/>
            <person name="Kuo A."/>
            <person name="Barry K."/>
            <person name="Lipzen A."/>
            <person name="Henrissat B."/>
            <person name="Riley R."/>
            <person name="Ahrendt S."/>
            <person name="Nagy L.G."/>
            <person name="Grigoriev I.V."/>
            <person name="Martin F."/>
            <person name="Rosso M.N."/>
        </authorList>
    </citation>
    <scope>NUCLEOTIDE SEQUENCE</scope>
    <source>
        <strain evidence="1">CBS 384.51</strain>
    </source>
</reference>
<evidence type="ECO:0000313" key="1">
    <source>
        <dbReference type="EMBL" id="KAI0085963.1"/>
    </source>
</evidence>